<dbReference type="EMBL" id="JACAGK010000064">
    <property type="protein sequence ID" value="MDM1049979.1"/>
    <property type="molecule type" value="Genomic_DNA"/>
</dbReference>
<sequence>MKPTDSEMEILQVLWKKGQSSVREVFESLDKKDVGYTTILKLMQIMHDKGMVDRDTSSKTHLYIAKINKEDTQNQFLDKMIDTVYNGSTARLVMQALGNERTSKKEIDEIKAFLKNLENN</sequence>
<dbReference type="InterPro" id="IPR005650">
    <property type="entry name" value="BlaI_family"/>
</dbReference>
<gene>
    <name evidence="5" type="ORF">HX018_17195</name>
</gene>
<dbReference type="InterPro" id="IPR036388">
    <property type="entry name" value="WH-like_DNA-bd_sf"/>
</dbReference>
<reference evidence="5" key="2">
    <citation type="journal article" date="2022" name="Sci. Total Environ.">
        <title>Prevalence, transmission, and molecular epidemiology of tet(X)-positive bacteria among humans, animals, and environmental niches in China: An epidemiological, and genomic-based study.</title>
        <authorList>
            <person name="Dong N."/>
            <person name="Zeng Y."/>
            <person name="Cai C."/>
            <person name="Sun C."/>
            <person name="Lu J."/>
            <person name="Liu C."/>
            <person name="Zhou H."/>
            <person name="Sun Q."/>
            <person name="Shu L."/>
            <person name="Wang H."/>
            <person name="Wang Y."/>
            <person name="Wang S."/>
            <person name="Wu C."/>
            <person name="Chan E.W."/>
            <person name="Chen G."/>
            <person name="Shen Z."/>
            <person name="Chen S."/>
            <person name="Zhang R."/>
        </authorList>
    </citation>
    <scope>NUCLEOTIDE SEQUENCE</scope>
    <source>
        <strain evidence="5">R1692</strain>
    </source>
</reference>
<evidence type="ECO:0000313" key="6">
    <source>
        <dbReference type="Proteomes" id="UP001170954"/>
    </source>
</evidence>
<dbReference type="Gene3D" id="1.10.10.10">
    <property type="entry name" value="Winged helix-like DNA-binding domain superfamily/Winged helix DNA-binding domain"/>
    <property type="match status" value="1"/>
</dbReference>
<organism evidence="5 6">
    <name type="scientific">Sphingobacterium hotanense</name>
    <dbReference type="NCBI Taxonomy" id="649196"/>
    <lineage>
        <taxon>Bacteria</taxon>
        <taxon>Pseudomonadati</taxon>
        <taxon>Bacteroidota</taxon>
        <taxon>Sphingobacteriia</taxon>
        <taxon>Sphingobacteriales</taxon>
        <taxon>Sphingobacteriaceae</taxon>
        <taxon>Sphingobacterium</taxon>
    </lineage>
</organism>
<evidence type="ECO:0000256" key="1">
    <source>
        <dbReference type="ARBA" id="ARBA00011046"/>
    </source>
</evidence>
<protein>
    <submittedName>
        <fullName evidence="5">BlaI/MecI/CopY family transcriptional regulator</fullName>
    </submittedName>
</protein>
<dbReference type="RefSeq" id="WP_260043677.1">
    <property type="nucleotide sequence ID" value="NZ_JACAGK010000064.1"/>
</dbReference>
<evidence type="ECO:0000256" key="4">
    <source>
        <dbReference type="ARBA" id="ARBA00023163"/>
    </source>
</evidence>
<evidence type="ECO:0000256" key="3">
    <source>
        <dbReference type="ARBA" id="ARBA00023125"/>
    </source>
</evidence>
<comment type="similarity">
    <text evidence="1">Belongs to the BlaI transcriptional regulatory family.</text>
</comment>
<evidence type="ECO:0000313" key="5">
    <source>
        <dbReference type="EMBL" id="MDM1049979.1"/>
    </source>
</evidence>
<dbReference type="Gene3D" id="1.10.4040.10">
    <property type="entry name" value="Penicillinase repressor domain"/>
    <property type="match status" value="1"/>
</dbReference>
<evidence type="ECO:0000256" key="2">
    <source>
        <dbReference type="ARBA" id="ARBA00023015"/>
    </source>
</evidence>
<comment type="caution">
    <text evidence="5">The sequence shown here is derived from an EMBL/GenBank/DDBJ whole genome shotgun (WGS) entry which is preliminary data.</text>
</comment>
<accession>A0ABT7NRU3</accession>
<keyword evidence="4" id="KW-0804">Transcription</keyword>
<dbReference type="Pfam" id="PF03965">
    <property type="entry name" value="Penicillinase_R"/>
    <property type="match status" value="1"/>
</dbReference>
<reference evidence="5" key="1">
    <citation type="submission" date="2020-06" db="EMBL/GenBank/DDBJ databases">
        <authorList>
            <person name="Dong N."/>
        </authorList>
    </citation>
    <scope>NUCLEOTIDE SEQUENCE</scope>
    <source>
        <strain evidence="5">R1692</strain>
    </source>
</reference>
<keyword evidence="6" id="KW-1185">Reference proteome</keyword>
<keyword evidence="2" id="KW-0805">Transcription regulation</keyword>
<dbReference type="PIRSF" id="PIRSF019455">
    <property type="entry name" value="CopR_AtkY"/>
    <property type="match status" value="1"/>
</dbReference>
<keyword evidence="3" id="KW-0238">DNA-binding</keyword>
<dbReference type="Proteomes" id="UP001170954">
    <property type="component" value="Unassembled WGS sequence"/>
</dbReference>
<dbReference type="SUPFAM" id="SSF46785">
    <property type="entry name" value="Winged helix' DNA-binding domain"/>
    <property type="match status" value="1"/>
</dbReference>
<name>A0ABT7NRU3_9SPHI</name>
<dbReference type="InterPro" id="IPR036390">
    <property type="entry name" value="WH_DNA-bd_sf"/>
</dbReference>
<proteinExistence type="inferred from homology"/>